<sequence>MAHDDPLRSGRLLRRPGPSGTIDAFTGVEVHDVRLETVLAPDAGWEVLYTFTLHGEGPV</sequence>
<organism evidence="1 2">
    <name type="scientific">Methylorubrum thiocyanatum</name>
    <dbReference type="NCBI Taxonomy" id="47958"/>
    <lineage>
        <taxon>Bacteria</taxon>
        <taxon>Pseudomonadati</taxon>
        <taxon>Pseudomonadota</taxon>
        <taxon>Alphaproteobacteria</taxon>
        <taxon>Hyphomicrobiales</taxon>
        <taxon>Methylobacteriaceae</taxon>
        <taxon>Methylorubrum</taxon>
    </lineage>
</organism>
<protein>
    <submittedName>
        <fullName evidence="1">Uncharacterized protein</fullName>
    </submittedName>
</protein>
<comment type="caution">
    <text evidence="1">The sequence shown here is derived from an EMBL/GenBank/DDBJ whole genome shotgun (WGS) entry which is preliminary data.</text>
</comment>
<keyword evidence="2" id="KW-1185">Reference proteome</keyword>
<proteinExistence type="predicted"/>
<dbReference type="EMBL" id="JACJIB010000005">
    <property type="protein sequence ID" value="MBA8914144.1"/>
    <property type="molecule type" value="Genomic_DNA"/>
</dbReference>
<name>A0AA40VBE1_9HYPH</name>
<gene>
    <name evidence="1" type="ORF">HNR51_003235</name>
</gene>
<evidence type="ECO:0000313" key="1">
    <source>
        <dbReference type="EMBL" id="MBA8914144.1"/>
    </source>
</evidence>
<dbReference type="RefSeq" id="WP_210280072.1">
    <property type="nucleotide sequence ID" value="NZ_BPRF01000003.1"/>
</dbReference>
<accession>A0AA40VBE1</accession>
<evidence type="ECO:0000313" key="2">
    <source>
        <dbReference type="Proteomes" id="UP000543554"/>
    </source>
</evidence>
<reference evidence="1 2" key="1">
    <citation type="submission" date="2020-08" db="EMBL/GenBank/DDBJ databases">
        <title>Genomic Encyclopedia of Type Strains, Phase IV (KMG-IV): sequencing the most valuable type-strain genomes for metagenomic binning, comparative biology and taxonomic classification.</title>
        <authorList>
            <person name="Goeker M."/>
        </authorList>
    </citation>
    <scope>NUCLEOTIDE SEQUENCE [LARGE SCALE GENOMIC DNA]</scope>
    <source>
        <strain evidence="1 2">DSM 11490</strain>
    </source>
</reference>
<dbReference type="Proteomes" id="UP000543554">
    <property type="component" value="Unassembled WGS sequence"/>
</dbReference>
<dbReference type="AlphaFoldDB" id="A0AA40VBE1"/>